<dbReference type="InterPro" id="IPR000390">
    <property type="entry name" value="Small_drug/metabolite_transptr"/>
</dbReference>
<gene>
    <name evidence="8" type="ORF">GCM10008983_13140</name>
</gene>
<evidence type="ECO:0000313" key="8">
    <source>
        <dbReference type="EMBL" id="GAA0437637.1"/>
    </source>
</evidence>
<feature type="transmembrane region" description="Helical" evidence="7">
    <location>
        <begin position="7"/>
        <end position="24"/>
    </location>
</feature>
<evidence type="ECO:0000256" key="4">
    <source>
        <dbReference type="ARBA" id="ARBA00022989"/>
    </source>
</evidence>
<keyword evidence="9" id="KW-1185">Reference proteome</keyword>
<dbReference type="Gene3D" id="1.10.3730.20">
    <property type="match status" value="1"/>
</dbReference>
<accession>A0ABP3J1P1</accession>
<dbReference type="PANTHER" id="PTHR30561:SF7">
    <property type="entry name" value="GUANIDINIUM EFFLUX SYSTEM SUBUNIT GDNC-RELATED"/>
    <property type="match status" value="1"/>
</dbReference>
<comment type="caution">
    <text evidence="8">The sequence shown here is derived from an EMBL/GenBank/DDBJ whole genome shotgun (WGS) entry which is preliminary data.</text>
</comment>
<comment type="subcellular location">
    <subcellularLocation>
        <location evidence="1 6">Cell membrane</location>
        <topology evidence="1 6">Multi-pass membrane protein</topology>
    </subcellularLocation>
</comment>
<evidence type="ECO:0000256" key="3">
    <source>
        <dbReference type="ARBA" id="ARBA00022692"/>
    </source>
</evidence>
<dbReference type="InterPro" id="IPR037185">
    <property type="entry name" value="EmrE-like"/>
</dbReference>
<feature type="transmembrane region" description="Helical" evidence="7">
    <location>
        <begin position="30"/>
        <end position="47"/>
    </location>
</feature>
<keyword evidence="2" id="KW-1003">Cell membrane</keyword>
<feature type="transmembrane region" description="Helical" evidence="7">
    <location>
        <begin position="87"/>
        <end position="104"/>
    </location>
</feature>
<keyword evidence="4 7" id="KW-1133">Transmembrane helix</keyword>
<dbReference type="RefSeq" id="WP_343751933.1">
    <property type="nucleotide sequence ID" value="NZ_BAAADM010000032.1"/>
</dbReference>
<evidence type="ECO:0000256" key="5">
    <source>
        <dbReference type="ARBA" id="ARBA00023136"/>
    </source>
</evidence>
<comment type="similarity">
    <text evidence="6">Belongs to the drug/metabolite transporter (DMT) superfamily. Small multidrug resistance (SMR) (TC 2.A.7.1) family.</text>
</comment>
<evidence type="ECO:0000313" key="9">
    <source>
        <dbReference type="Proteomes" id="UP001501459"/>
    </source>
</evidence>
<evidence type="ECO:0000256" key="6">
    <source>
        <dbReference type="RuleBase" id="RU003942"/>
    </source>
</evidence>
<protein>
    <submittedName>
        <fullName evidence="8">Multidrug efflux SMR transporter</fullName>
    </submittedName>
</protein>
<dbReference type="PANTHER" id="PTHR30561">
    <property type="entry name" value="SMR FAMILY PROTON-DEPENDENT DRUG EFFLUX TRANSPORTER SUGE"/>
    <property type="match status" value="1"/>
</dbReference>
<organism evidence="8 9">
    <name type="scientific">Lentibacillus halophilus</name>
    <dbReference type="NCBI Taxonomy" id="295065"/>
    <lineage>
        <taxon>Bacteria</taxon>
        <taxon>Bacillati</taxon>
        <taxon>Bacillota</taxon>
        <taxon>Bacilli</taxon>
        <taxon>Bacillales</taxon>
        <taxon>Bacillaceae</taxon>
        <taxon>Lentibacillus</taxon>
    </lineage>
</organism>
<dbReference type="SUPFAM" id="SSF103481">
    <property type="entry name" value="Multidrug resistance efflux transporter EmrE"/>
    <property type="match status" value="1"/>
</dbReference>
<dbReference type="EMBL" id="BAAADM010000032">
    <property type="protein sequence ID" value="GAA0437637.1"/>
    <property type="molecule type" value="Genomic_DNA"/>
</dbReference>
<dbReference type="Pfam" id="PF00893">
    <property type="entry name" value="Multi_Drug_Res"/>
    <property type="match status" value="1"/>
</dbReference>
<sequence length="117" mass="13248">MKEKKAWMYVVLLCLLELVWVYGLNVAISWWHYVVVIFVMFADMECFRKACERLPTGTVYAIFASAGTAGIALLDMIFFDARLGTDKLFFIFLLVVGVVGLQLADRKAEKQAKEGVD</sequence>
<reference evidence="9" key="1">
    <citation type="journal article" date="2019" name="Int. J. Syst. Evol. Microbiol.">
        <title>The Global Catalogue of Microorganisms (GCM) 10K type strain sequencing project: providing services to taxonomists for standard genome sequencing and annotation.</title>
        <authorList>
            <consortium name="The Broad Institute Genomics Platform"/>
            <consortium name="The Broad Institute Genome Sequencing Center for Infectious Disease"/>
            <person name="Wu L."/>
            <person name="Ma J."/>
        </authorList>
    </citation>
    <scope>NUCLEOTIDE SEQUENCE [LARGE SCALE GENOMIC DNA]</scope>
    <source>
        <strain evidence="9">JCM 12149</strain>
    </source>
</reference>
<name>A0ABP3J1P1_9BACI</name>
<proteinExistence type="inferred from homology"/>
<keyword evidence="5 7" id="KW-0472">Membrane</keyword>
<evidence type="ECO:0000256" key="2">
    <source>
        <dbReference type="ARBA" id="ARBA00022475"/>
    </source>
</evidence>
<dbReference type="InterPro" id="IPR045324">
    <property type="entry name" value="Small_multidrug_res"/>
</dbReference>
<evidence type="ECO:0000256" key="7">
    <source>
        <dbReference type="SAM" id="Phobius"/>
    </source>
</evidence>
<dbReference type="Proteomes" id="UP001501459">
    <property type="component" value="Unassembled WGS sequence"/>
</dbReference>
<evidence type="ECO:0000256" key="1">
    <source>
        <dbReference type="ARBA" id="ARBA00004651"/>
    </source>
</evidence>
<feature type="transmembrane region" description="Helical" evidence="7">
    <location>
        <begin position="59"/>
        <end position="81"/>
    </location>
</feature>
<keyword evidence="3 6" id="KW-0812">Transmembrane</keyword>